<keyword evidence="9 12" id="KW-0137">Centromere</keyword>
<keyword evidence="16" id="KW-1185">Reference proteome</keyword>
<dbReference type="CDD" id="cd23784">
    <property type="entry name" value="RWD_Spc25"/>
    <property type="match status" value="1"/>
</dbReference>
<proteinExistence type="inferred from homology"/>
<accession>A0A8X7XC48</accession>
<evidence type="ECO:0000256" key="11">
    <source>
        <dbReference type="ARBA" id="ARBA00065771"/>
    </source>
</evidence>
<evidence type="ECO:0000256" key="6">
    <source>
        <dbReference type="ARBA" id="ARBA00022776"/>
    </source>
</evidence>
<evidence type="ECO:0000256" key="2">
    <source>
        <dbReference type="ARBA" id="ARBA00006379"/>
    </source>
</evidence>
<evidence type="ECO:0000256" key="7">
    <source>
        <dbReference type="ARBA" id="ARBA00023054"/>
    </source>
</evidence>
<evidence type="ECO:0000256" key="4">
    <source>
        <dbReference type="ARBA" id="ARBA00022454"/>
    </source>
</evidence>
<feature type="coiled-coil region" evidence="13">
    <location>
        <begin position="10"/>
        <end position="52"/>
    </location>
</feature>
<dbReference type="AlphaFoldDB" id="A0A8X7XC48"/>
<dbReference type="GO" id="GO:0051301">
    <property type="term" value="P:cell division"/>
    <property type="evidence" value="ECO:0007669"/>
    <property type="project" value="UniProtKB-UniRule"/>
</dbReference>
<dbReference type="Gene3D" id="3.30.457.50">
    <property type="entry name" value="Chromosome segregation protein Spc25"/>
    <property type="match status" value="1"/>
</dbReference>
<dbReference type="GO" id="GO:0007059">
    <property type="term" value="P:chromosome segregation"/>
    <property type="evidence" value="ECO:0007669"/>
    <property type="project" value="InterPro"/>
</dbReference>
<evidence type="ECO:0000256" key="3">
    <source>
        <dbReference type="ARBA" id="ARBA00013692"/>
    </source>
</evidence>
<comment type="similarity">
    <text evidence="2 12">Belongs to the SPC25 family.</text>
</comment>
<dbReference type="Pfam" id="PF08234">
    <property type="entry name" value="Spindle_Spc25"/>
    <property type="match status" value="1"/>
</dbReference>
<dbReference type="FunFam" id="3.30.457.50:FF:000001">
    <property type="entry name" value="Probable kinetochore protein spc25"/>
    <property type="match status" value="1"/>
</dbReference>
<keyword evidence="12" id="KW-0995">Kinetochore</keyword>
<comment type="subunit">
    <text evidence="11">Component of the NDC80 complex, which is composed of ndc80, cdca1, spbc24 and spbc25. The NDC80 complex interacts with mis12 and zwint.</text>
</comment>
<keyword evidence="8 12" id="KW-0131">Cell cycle</keyword>
<evidence type="ECO:0000256" key="8">
    <source>
        <dbReference type="ARBA" id="ARBA00023306"/>
    </source>
</evidence>
<evidence type="ECO:0000313" key="15">
    <source>
        <dbReference type="EMBL" id="KAG2463412.1"/>
    </source>
</evidence>
<evidence type="ECO:0000256" key="1">
    <source>
        <dbReference type="ARBA" id="ARBA00004584"/>
    </source>
</evidence>
<sequence length="234" mass="27852">MAALQNPEVLDEVHKKINECEKELDQFVLEYNNTMQERKQIYKENVQVVTEQVFKKCTECNLILERQQMNKTDFELMDVEREKKLAELSKLRSKISERENLKRELIKQIEHLREKHMEKKRALHAANERNKAVLKELQKTTEVFRKVLSLEIRRLHGEKLQFVFRNINHNDPDCAYTFVLHITEENQYEVTSCDPELEEMSQLERKLQDTNNFSAFLANVRQQFVALSEASALQ</sequence>
<gene>
    <name evidence="15" type="primary">Spc25_0</name>
    <name evidence="15" type="ORF">GTO96_0000003</name>
</gene>
<comment type="function">
    <text evidence="10">Acts as a component of the essential kinetochore-associated NDC80 complex, which is required for chromosome segregation and spindle checkpoint activity. Required for kinetochore integrity and the organization of stable microtubule binding sites in the outer plate of the kinetochore. The NDC80 complex synergistically enhances the affinity of the SKA1 complex for microtubules and may allow the NDC80 complex to track depolymerizing microtubules.</text>
</comment>
<evidence type="ECO:0000313" key="16">
    <source>
        <dbReference type="Proteomes" id="UP000886611"/>
    </source>
</evidence>
<dbReference type="Proteomes" id="UP000886611">
    <property type="component" value="Unassembled WGS sequence"/>
</dbReference>
<dbReference type="GO" id="GO:0031262">
    <property type="term" value="C:Ndc80 complex"/>
    <property type="evidence" value="ECO:0007669"/>
    <property type="project" value="InterPro"/>
</dbReference>
<keyword evidence="7 13" id="KW-0175">Coiled coil</keyword>
<keyword evidence="12" id="KW-0539">Nucleus</keyword>
<keyword evidence="6 12" id="KW-0498">Mitosis</keyword>
<dbReference type="PANTHER" id="PTHR14281:SF0">
    <property type="entry name" value="KINETOCHORE PROTEIN SPC25"/>
    <property type="match status" value="1"/>
</dbReference>
<name>A0A8X7XC48_POLSE</name>
<dbReference type="InterPro" id="IPR013255">
    <property type="entry name" value="Spc25_C"/>
</dbReference>
<comment type="caution">
    <text evidence="15">The sequence shown here is derived from an EMBL/GenBank/DDBJ whole genome shotgun (WGS) entry which is preliminary data.</text>
</comment>
<evidence type="ECO:0000256" key="9">
    <source>
        <dbReference type="ARBA" id="ARBA00023328"/>
    </source>
</evidence>
<protein>
    <recommendedName>
        <fullName evidence="3 12">Kinetochore protein SPC25</fullName>
    </recommendedName>
</protein>
<feature type="coiled-coil region" evidence="13">
    <location>
        <begin position="88"/>
        <end position="129"/>
    </location>
</feature>
<dbReference type="PANTHER" id="PTHR14281">
    <property type="entry name" value="KINETOCHORE PROTEIN SPC25-RELATED"/>
    <property type="match status" value="1"/>
</dbReference>
<evidence type="ECO:0000256" key="13">
    <source>
        <dbReference type="SAM" id="Coils"/>
    </source>
</evidence>
<evidence type="ECO:0000256" key="12">
    <source>
        <dbReference type="RuleBase" id="RU367150"/>
    </source>
</evidence>
<dbReference type="OrthoDB" id="6353017at2759"/>
<comment type="subcellular location">
    <subcellularLocation>
        <location evidence="1">Chromosome</location>
        <location evidence="1">Centromere</location>
    </subcellularLocation>
    <subcellularLocation>
        <location evidence="12">Nucleus</location>
    </subcellularLocation>
    <subcellularLocation>
        <location evidence="12">Chromosome</location>
        <location evidence="12">Centromere</location>
        <location evidence="12">Kinetochore</location>
    </subcellularLocation>
</comment>
<feature type="domain" description="Chromosome segregation protein Spc25 C-terminal" evidence="14">
    <location>
        <begin position="156"/>
        <end position="225"/>
    </location>
</feature>
<organism evidence="15 16">
    <name type="scientific">Polypterus senegalus</name>
    <name type="common">Senegal bichir</name>
    <dbReference type="NCBI Taxonomy" id="55291"/>
    <lineage>
        <taxon>Eukaryota</taxon>
        <taxon>Metazoa</taxon>
        <taxon>Chordata</taxon>
        <taxon>Craniata</taxon>
        <taxon>Vertebrata</taxon>
        <taxon>Euteleostomi</taxon>
        <taxon>Actinopterygii</taxon>
        <taxon>Polypteriformes</taxon>
        <taxon>Polypteridae</taxon>
        <taxon>Polypterus</taxon>
    </lineage>
</organism>
<keyword evidence="5 12" id="KW-0132">Cell division</keyword>
<evidence type="ECO:0000256" key="5">
    <source>
        <dbReference type="ARBA" id="ARBA00022618"/>
    </source>
</evidence>
<evidence type="ECO:0000256" key="10">
    <source>
        <dbReference type="ARBA" id="ARBA00045419"/>
    </source>
</evidence>
<keyword evidence="4 12" id="KW-0158">Chromosome</keyword>
<dbReference type="InterPro" id="IPR045143">
    <property type="entry name" value="Spc25"/>
</dbReference>
<evidence type="ECO:0000259" key="14">
    <source>
        <dbReference type="Pfam" id="PF08234"/>
    </source>
</evidence>
<dbReference type="EMBL" id="JAATIS010004040">
    <property type="protein sequence ID" value="KAG2463412.1"/>
    <property type="molecule type" value="Genomic_DNA"/>
</dbReference>
<feature type="non-terminal residue" evidence="15">
    <location>
        <position position="234"/>
    </location>
</feature>
<reference evidence="15 16" key="1">
    <citation type="journal article" date="2021" name="Cell">
        <title>Tracing the genetic footprints of vertebrate landing in non-teleost ray-finned fishes.</title>
        <authorList>
            <person name="Bi X."/>
            <person name="Wang K."/>
            <person name="Yang L."/>
            <person name="Pan H."/>
            <person name="Jiang H."/>
            <person name="Wei Q."/>
            <person name="Fang M."/>
            <person name="Yu H."/>
            <person name="Zhu C."/>
            <person name="Cai Y."/>
            <person name="He Y."/>
            <person name="Gan X."/>
            <person name="Zeng H."/>
            <person name="Yu D."/>
            <person name="Zhu Y."/>
            <person name="Jiang H."/>
            <person name="Qiu Q."/>
            <person name="Yang H."/>
            <person name="Zhang Y.E."/>
            <person name="Wang W."/>
            <person name="Zhu M."/>
            <person name="He S."/>
            <person name="Zhang G."/>
        </authorList>
    </citation>
    <scope>NUCLEOTIDE SEQUENCE [LARGE SCALE GENOMIC DNA]</scope>
    <source>
        <strain evidence="15">Bchr_013</strain>
    </source>
</reference>
<feature type="non-terminal residue" evidence="15">
    <location>
        <position position="1"/>
    </location>
</feature>
<dbReference type="GO" id="GO:0005634">
    <property type="term" value="C:nucleus"/>
    <property type="evidence" value="ECO:0007669"/>
    <property type="project" value="UniProtKB-SubCell"/>
</dbReference>